<organism evidence="2 3">
    <name type="scientific">Metabacillus fastidiosus</name>
    <dbReference type="NCBI Taxonomy" id="1458"/>
    <lineage>
        <taxon>Bacteria</taxon>
        <taxon>Bacillati</taxon>
        <taxon>Bacillota</taxon>
        <taxon>Bacilli</taxon>
        <taxon>Bacillales</taxon>
        <taxon>Bacillaceae</taxon>
        <taxon>Metabacillus</taxon>
    </lineage>
</organism>
<dbReference type="Proteomes" id="UP001342826">
    <property type="component" value="Unassembled WGS sequence"/>
</dbReference>
<sequence length="55" mass="5769">MKNQNVGFGITGNSSTKQQATSDLSSNNKVKEPVQLRDGDPARSPDGSKHGVDLG</sequence>
<dbReference type="EMBL" id="JARTFS010000011">
    <property type="protein sequence ID" value="MED4402221.1"/>
    <property type="molecule type" value="Genomic_DNA"/>
</dbReference>
<comment type="caution">
    <text evidence="2">The sequence shown here is derived from an EMBL/GenBank/DDBJ whole genome shotgun (WGS) entry which is preliminary data.</text>
</comment>
<reference evidence="2 3" key="1">
    <citation type="submission" date="2023-03" db="EMBL/GenBank/DDBJ databases">
        <title>Bacillus Genome Sequencing.</title>
        <authorList>
            <person name="Dunlap C."/>
        </authorList>
    </citation>
    <scope>NUCLEOTIDE SEQUENCE [LARGE SCALE GENOMIC DNA]</scope>
    <source>
        <strain evidence="2 3">NRS-1717</strain>
    </source>
</reference>
<gene>
    <name evidence="2" type="ORF">P9271_12930</name>
</gene>
<keyword evidence="3" id="KW-1185">Reference proteome</keyword>
<proteinExistence type="predicted"/>
<dbReference type="GeneID" id="301143443"/>
<evidence type="ECO:0000313" key="3">
    <source>
        <dbReference type="Proteomes" id="UP001342826"/>
    </source>
</evidence>
<evidence type="ECO:0000313" key="2">
    <source>
        <dbReference type="EMBL" id="MED4402221.1"/>
    </source>
</evidence>
<feature type="region of interest" description="Disordered" evidence="1">
    <location>
        <begin position="1"/>
        <end position="55"/>
    </location>
</feature>
<feature type="compositionally biased region" description="Basic and acidic residues" evidence="1">
    <location>
        <begin position="29"/>
        <end position="55"/>
    </location>
</feature>
<feature type="compositionally biased region" description="Polar residues" evidence="1">
    <location>
        <begin position="1"/>
        <end position="28"/>
    </location>
</feature>
<dbReference type="RefSeq" id="WP_156483523.1">
    <property type="nucleotide sequence ID" value="NZ_JARTFQ010000005.1"/>
</dbReference>
<name>A0ABU6P250_9BACI</name>
<accession>A0ABU6P250</accession>
<evidence type="ECO:0000256" key="1">
    <source>
        <dbReference type="SAM" id="MobiDB-lite"/>
    </source>
</evidence>
<protein>
    <submittedName>
        <fullName evidence="2">Uncharacterized protein</fullName>
    </submittedName>
</protein>